<dbReference type="Pfam" id="PF12693">
    <property type="entry name" value="GspL_C"/>
    <property type="match status" value="1"/>
</dbReference>
<evidence type="ECO:0000256" key="7">
    <source>
        <dbReference type="ARBA" id="ARBA00022927"/>
    </source>
</evidence>
<dbReference type="InterPro" id="IPR025691">
    <property type="entry name" value="GspL_pp_dom"/>
</dbReference>
<evidence type="ECO:0000256" key="1">
    <source>
        <dbReference type="ARBA" id="ARBA00004377"/>
    </source>
</evidence>
<evidence type="ECO:0000313" key="14">
    <source>
        <dbReference type="Proteomes" id="UP000050342"/>
    </source>
</evidence>
<dbReference type="GO" id="GO:0015627">
    <property type="term" value="C:type II protein secretion system complex"/>
    <property type="evidence" value="ECO:0007669"/>
    <property type="project" value="InterPro"/>
</dbReference>
<comment type="similarity">
    <text evidence="2">Belongs to the GSP L family.</text>
</comment>
<keyword evidence="5" id="KW-0997">Cell inner membrane</keyword>
<keyword evidence="14" id="KW-1185">Reference proteome</keyword>
<evidence type="ECO:0000256" key="6">
    <source>
        <dbReference type="ARBA" id="ARBA00022692"/>
    </source>
</evidence>
<dbReference type="GO" id="GO:0005886">
    <property type="term" value="C:plasma membrane"/>
    <property type="evidence" value="ECO:0007669"/>
    <property type="project" value="UniProtKB-SubCell"/>
</dbReference>
<sequence length="360" mass="40287">MNSWLYLTAHSISHTDLNAARGCVWNDEKIVHVTSLNEAAQALAAREVKLILPMEMCSWLRTEPWSGRRRPSPQTLAFSVEEQLVDDLDELHIAVGEPDEQRCYPLLVIHRERFKTLLAQLHERGLNIVSVHVDADLLPGEQACVAWWGGRWIAGGALSLRLALSPEALQVVKEGHCEAWRELAFEMSDASPNAIDLLQGEFRRTAQRLPWRGIAVVSLLMVTLAVGAMHLRSSFLEDQAARLYAQSEQHFKTLYPEHTRIVNLSAQLNALQQQGATQQNGHLLRLLQLTQQVIGASSVEVQRMQWRATVGWTLNITANSFAELEQLRARGVQSALPITLDNASQQGNRVQALLTLEDAL</sequence>
<dbReference type="InterPro" id="IPR043129">
    <property type="entry name" value="ATPase_NBD"/>
</dbReference>
<evidence type="ECO:0000256" key="9">
    <source>
        <dbReference type="ARBA" id="ARBA00023136"/>
    </source>
</evidence>
<evidence type="ECO:0008006" key="15">
    <source>
        <dbReference type="Google" id="ProtNLM"/>
    </source>
</evidence>
<dbReference type="EMBL" id="LLWH01000231">
    <property type="protein sequence ID" value="KQB51608.1"/>
    <property type="molecule type" value="Genomic_DNA"/>
</dbReference>
<evidence type="ECO:0000256" key="4">
    <source>
        <dbReference type="ARBA" id="ARBA00022475"/>
    </source>
</evidence>
<feature type="transmembrane region" description="Helical" evidence="10">
    <location>
        <begin position="209"/>
        <end position="231"/>
    </location>
</feature>
<organism evidence="13 14">
    <name type="scientific">Pseudomonas endophytica</name>
    <dbReference type="NCBI Taxonomy" id="1563157"/>
    <lineage>
        <taxon>Bacteria</taxon>
        <taxon>Pseudomonadati</taxon>
        <taxon>Pseudomonadota</taxon>
        <taxon>Gammaproteobacteria</taxon>
        <taxon>Pseudomonadales</taxon>
        <taxon>Pseudomonadaceae</taxon>
        <taxon>Pseudomonas</taxon>
    </lineage>
</organism>
<keyword evidence="8 10" id="KW-1133">Transmembrane helix</keyword>
<name>A0A0Q0X363_9PSED</name>
<dbReference type="STRING" id="1563157.AQS70_04755"/>
<dbReference type="PIRSF" id="PIRSF015761">
    <property type="entry name" value="Protein_L"/>
    <property type="match status" value="1"/>
</dbReference>
<gene>
    <name evidence="13" type="ORF">AQS70_04755</name>
</gene>
<keyword evidence="3" id="KW-0813">Transport</keyword>
<dbReference type="InterPro" id="IPR007812">
    <property type="entry name" value="T2SS_protein-GspL"/>
</dbReference>
<evidence type="ECO:0000259" key="12">
    <source>
        <dbReference type="Pfam" id="PF12693"/>
    </source>
</evidence>
<proteinExistence type="inferred from homology"/>
<reference evidence="13 14" key="1">
    <citation type="submission" date="2015-10" db="EMBL/GenBank/DDBJ databases">
        <title>Pseudomonas helleri sp. nov. and Pseudomonas weihenstephanensis sp. nov., isolated from raw cows milk.</title>
        <authorList>
            <person name="Von Neubeck M."/>
            <person name="Huptas C."/>
            <person name="Wenning M."/>
            <person name="Scherer S."/>
        </authorList>
    </citation>
    <scope>NUCLEOTIDE SEQUENCE [LARGE SCALE GENOMIC DNA]</scope>
    <source>
        <strain evidence="13 14">BSTT44</strain>
    </source>
</reference>
<dbReference type="Pfam" id="PF05134">
    <property type="entry name" value="T2SSL"/>
    <property type="match status" value="1"/>
</dbReference>
<dbReference type="Gene3D" id="3.30.1360.100">
    <property type="entry name" value="General secretion pathway protein M, EpsM"/>
    <property type="match status" value="1"/>
</dbReference>
<dbReference type="AlphaFoldDB" id="A0A0Q0X363"/>
<protein>
    <recommendedName>
        <fullName evidence="15">Type II secretion system protein L</fullName>
    </recommendedName>
</protein>
<evidence type="ECO:0000256" key="2">
    <source>
        <dbReference type="ARBA" id="ARBA00005318"/>
    </source>
</evidence>
<dbReference type="RefSeq" id="WP_055104850.1">
    <property type="nucleotide sequence ID" value="NZ_LLWH01000231.1"/>
</dbReference>
<evidence type="ECO:0000256" key="3">
    <source>
        <dbReference type="ARBA" id="ARBA00022448"/>
    </source>
</evidence>
<keyword evidence="4" id="KW-1003">Cell membrane</keyword>
<dbReference type="OrthoDB" id="7011844at2"/>
<evidence type="ECO:0000259" key="11">
    <source>
        <dbReference type="Pfam" id="PF05134"/>
    </source>
</evidence>
<dbReference type="CDD" id="cd24017">
    <property type="entry name" value="ASKHA_T2SSL_N"/>
    <property type="match status" value="1"/>
</dbReference>
<feature type="domain" description="GspL cytoplasmic actin-ATPase-like" evidence="11">
    <location>
        <begin position="36"/>
        <end position="172"/>
    </location>
</feature>
<keyword evidence="9 10" id="KW-0472">Membrane</keyword>
<accession>A0A0Q0X363</accession>
<comment type="caution">
    <text evidence="13">The sequence shown here is derived from an EMBL/GenBank/DDBJ whole genome shotgun (WGS) entry which is preliminary data.</text>
</comment>
<keyword evidence="7" id="KW-0653">Protein transport</keyword>
<evidence type="ECO:0000256" key="5">
    <source>
        <dbReference type="ARBA" id="ARBA00022519"/>
    </source>
</evidence>
<dbReference type="InterPro" id="IPR024230">
    <property type="entry name" value="GspL_cyto_dom"/>
</dbReference>
<evidence type="ECO:0000256" key="10">
    <source>
        <dbReference type="SAM" id="Phobius"/>
    </source>
</evidence>
<keyword evidence="6 10" id="KW-0812">Transmembrane</keyword>
<comment type="subcellular location">
    <subcellularLocation>
        <location evidence="1">Cell inner membrane</location>
        <topology evidence="1">Single-pass membrane protein</topology>
    </subcellularLocation>
</comment>
<dbReference type="Gene3D" id="3.30.420.380">
    <property type="match status" value="1"/>
</dbReference>
<feature type="domain" description="GspL periplasmic" evidence="12">
    <location>
        <begin position="207"/>
        <end position="357"/>
    </location>
</feature>
<dbReference type="NCBIfam" id="TIGR01709">
    <property type="entry name" value="typeII_sec_gspL"/>
    <property type="match status" value="1"/>
</dbReference>
<evidence type="ECO:0000256" key="8">
    <source>
        <dbReference type="ARBA" id="ARBA00022989"/>
    </source>
</evidence>
<dbReference type="GO" id="GO:0009276">
    <property type="term" value="C:Gram-negative-bacterium-type cell wall"/>
    <property type="evidence" value="ECO:0007669"/>
    <property type="project" value="InterPro"/>
</dbReference>
<dbReference type="GO" id="GO:0015628">
    <property type="term" value="P:protein secretion by the type II secretion system"/>
    <property type="evidence" value="ECO:0007669"/>
    <property type="project" value="InterPro"/>
</dbReference>
<dbReference type="Proteomes" id="UP000050342">
    <property type="component" value="Unassembled WGS sequence"/>
</dbReference>
<evidence type="ECO:0000313" key="13">
    <source>
        <dbReference type="EMBL" id="KQB51608.1"/>
    </source>
</evidence>
<dbReference type="SUPFAM" id="SSF53067">
    <property type="entry name" value="Actin-like ATPase domain"/>
    <property type="match status" value="1"/>
</dbReference>